<organism evidence="1 2">
    <name type="scientific">Bemisia tabaci</name>
    <name type="common">Sweetpotato whitefly</name>
    <name type="synonym">Aleurodes tabaci</name>
    <dbReference type="NCBI Taxonomy" id="7038"/>
    <lineage>
        <taxon>Eukaryota</taxon>
        <taxon>Metazoa</taxon>
        <taxon>Ecdysozoa</taxon>
        <taxon>Arthropoda</taxon>
        <taxon>Hexapoda</taxon>
        <taxon>Insecta</taxon>
        <taxon>Pterygota</taxon>
        <taxon>Neoptera</taxon>
        <taxon>Paraneoptera</taxon>
        <taxon>Hemiptera</taxon>
        <taxon>Sternorrhyncha</taxon>
        <taxon>Aleyrodoidea</taxon>
        <taxon>Aleyrodidae</taxon>
        <taxon>Aleyrodinae</taxon>
        <taxon>Bemisia</taxon>
    </lineage>
</organism>
<dbReference type="Proteomes" id="UP001152759">
    <property type="component" value="Chromosome 10"/>
</dbReference>
<sequence length="76" mass="8805">MRRPRKMGSHRPMTIWQHISGNQNSSETTTNSVESTTLNLNMSAKELRAKLAAREKYDPKKDSLDIKKKHEIIQKL</sequence>
<accession>A0A9P0EZX4</accession>
<reference evidence="1" key="1">
    <citation type="submission" date="2021-12" db="EMBL/GenBank/DDBJ databases">
        <authorList>
            <person name="King R."/>
        </authorList>
    </citation>
    <scope>NUCLEOTIDE SEQUENCE</scope>
</reference>
<proteinExistence type="predicted"/>
<dbReference type="EMBL" id="OU963871">
    <property type="protein sequence ID" value="CAH0382938.1"/>
    <property type="molecule type" value="Genomic_DNA"/>
</dbReference>
<keyword evidence="2" id="KW-1185">Reference proteome</keyword>
<dbReference type="AlphaFoldDB" id="A0A9P0EZX4"/>
<name>A0A9P0EZX4_BEMTA</name>
<evidence type="ECO:0000313" key="2">
    <source>
        <dbReference type="Proteomes" id="UP001152759"/>
    </source>
</evidence>
<protein>
    <submittedName>
        <fullName evidence="1">Uncharacterized protein</fullName>
    </submittedName>
</protein>
<gene>
    <name evidence="1" type="ORF">BEMITA_LOCUS2427</name>
</gene>
<evidence type="ECO:0000313" key="1">
    <source>
        <dbReference type="EMBL" id="CAH0382938.1"/>
    </source>
</evidence>